<sequence length="383" mass="41502">MARVKARGRKLGSLVYNPGGPGQAATEFIVGAASGAQVYSSELLEHYDIVGLDPRGTGFSHPVMCDPDIWNERVSLFPKTTTEFQELVEHNRVVGDSCAKLTGPLINHLDTIHVVKDLELIGYTYAELYPENVNHIVGDGILDHGQSEATTLNGEAEDAYERTLDQFFEWCKSNSTCFQHKENPAAIFDAIVKQANSKPIPAPGCSSKGDGACRVDVTGEEIRFNAQGFLGAVDESLFFPGWLALSEAIALAAKGNATLLSTHLATSKTSTQFPGMAIGCQDWSHNSKSTACIGWPAPNTNPQGPVRKSVMKAPKMLLVNSLYDPENSYVWANSVRNQVPNSVLLTRNGGGHTSYQLWGKTSELMDRFLITGELPKDGTIVDS</sequence>
<dbReference type="Pfam" id="PF08386">
    <property type="entry name" value="Abhydrolase_4"/>
    <property type="match status" value="1"/>
</dbReference>
<dbReference type="Gene3D" id="3.40.50.1820">
    <property type="entry name" value="alpha/beta hydrolase"/>
    <property type="match status" value="1"/>
</dbReference>
<protein>
    <recommendedName>
        <fullName evidence="1">Peptidase S33 tripeptidyl aminopeptidase-like C-terminal domain-containing protein</fullName>
    </recommendedName>
</protein>
<dbReference type="Proteomes" id="UP000799772">
    <property type="component" value="Unassembled WGS sequence"/>
</dbReference>
<dbReference type="AlphaFoldDB" id="A0A9P4IJK7"/>
<accession>A0A9P4IJK7</accession>
<keyword evidence="3" id="KW-1185">Reference proteome</keyword>
<dbReference type="InterPro" id="IPR029058">
    <property type="entry name" value="AB_hydrolase_fold"/>
</dbReference>
<evidence type="ECO:0000259" key="1">
    <source>
        <dbReference type="Pfam" id="PF08386"/>
    </source>
</evidence>
<dbReference type="SUPFAM" id="SSF53474">
    <property type="entry name" value="alpha/beta-Hydrolases"/>
    <property type="match status" value="1"/>
</dbReference>
<feature type="domain" description="Peptidase S33 tripeptidyl aminopeptidase-like C-terminal" evidence="1">
    <location>
        <begin position="288"/>
        <end position="379"/>
    </location>
</feature>
<gene>
    <name evidence="2" type="ORF">NA57DRAFT_65667</name>
</gene>
<reference evidence="2" key="1">
    <citation type="journal article" date="2020" name="Stud. Mycol.">
        <title>101 Dothideomycetes genomes: a test case for predicting lifestyles and emergence of pathogens.</title>
        <authorList>
            <person name="Haridas S."/>
            <person name="Albert R."/>
            <person name="Binder M."/>
            <person name="Bloem J."/>
            <person name="Labutti K."/>
            <person name="Salamov A."/>
            <person name="Andreopoulos B."/>
            <person name="Baker S."/>
            <person name="Barry K."/>
            <person name="Bills G."/>
            <person name="Bluhm B."/>
            <person name="Cannon C."/>
            <person name="Castanera R."/>
            <person name="Culley D."/>
            <person name="Daum C."/>
            <person name="Ezra D."/>
            <person name="Gonzalez J."/>
            <person name="Henrissat B."/>
            <person name="Kuo A."/>
            <person name="Liang C."/>
            <person name="Lipzen A."/>
            <person name="Lutzoni F."/>
            <person name="Magnuson J."/>
            <person name="Mondo S."/>
            <person name="Nolan M."/>
            <person name="Ohm R."/>
            <person name="Pangilinan J."/>
            <person name="Park H.-J."/>
            <person name="Ramirez L."/>
            <person name="Alfaro M."/>
            <person name="Sun H."/>
            <person name="Tritt A."/>
            <person name="Yoshinaga Y."/>
            <person name="Zwiers L.-H."/>
            <person name="Turgeon B."/>
            <person name="Goodwin S."/>
            <person name="Spatafora J."/>
            <person name="Crous P."/>
            <person name="Grigoriev I."/>
        </authorList>
    </citation>
    <scope>NUCLEOTIDE SEQUENCE</scope>
    <source>
        <strain evidence="2">CBS 133067</strain>
    </source>
</reference>
<proteinExistence type="predicted"/>
<evidence type="ECO:0000313" key="2">
    <source>
        <dbReference type="EMBL" id="KAF2099692.1"/>
    </source>
</evidence>
<organism evidence="2 3">
    <name type="scientific">Rhizodiscina lignyota</name>
    <dbReference type="NCBI Taxonomy" id="1504668"/>
    <lineage>
        <taxon>Eukaryota</taxon>
        <taxon>Fungi</taxon>
        <taxon>Dikarya</taxon>
        <taxon>Ascomycota</taxon>
        <taxon>Pezizomycotina</taxon>
        <taxon>Dothideomycetes</taxon>
        <taxon>Pleosporomycetidae</taxon>
        <taxon>Aulographales</taxon>
        <taxon>Rhizodiscinaceae</taxon>
        <taxon>Rhizodiscina</taxon>
    </lineage>
</organism>
<evidence type="ECO:0000313" key="3">
    <source>
        <dbReference type="Proteomes" id="UP000799772"/>
    </source>
</evidence>
<name>A0A9P4IJK7_9PEZI</name>
<dbReference type="EMBL" id="ML978125">
    <property type="protein sequence ID" value="KAF2099692.1"/>
    <property type="molecule type" value="Genomic_DNA"/>
</dbReference>
<dbReference type="OrthoDB" id="425534at2759"/>
<dbReference type="InterPro" id="IPR013595">
    <property type="entry name" value="Pept_S33_TAP-like_C"/>
</dbReference>
<comment type="caution">
    <text evidence="2">The sequence shown here is derived from an EMBL/GenBank/DDBJ whole genome shotgun (WGS) entry which is preliminary data.</text>
</comment>